<dbReference type="RefSeq" id="WP_342022098.1">
    <property type="nucleotide sequence ID" value="NZ_CP151657.1"/>
</dbReference>
<feature type="transmembrane region" description="Helical" evidence="1">
    <location>
        <begin position="172"/>
        <end position="193"/>
    </location>
</feature>
<dbReference type="Pfam" id="PF22564">
    <property type="entry name" value="HAAS"/>
    <property type="match status" value="1"/>
</dbReference>
<name>A0ABZ2ZTB5_9MICC</name>
<organism evidence="2 3">
    <name type="scientific">Arthrobacter citreus</name>
    <dbReference type="NCBI Taxonomy" id="1670"/>
    <lineage>
        <taxon>Bacteria</taxon>
        <taxon>Bacillati</taxon>
        <taxon>Actinomycetota</taxon>
        <taxon>Actinomycetes</taxon>
        <taxon>Micrococcales</taxon>
        <taxon>Micrococcaceae</taxon>
        <taxon>Arthrobacter</taxon>
    </lineage>
</organism>
<feature type="transmembrane region" description="Helical" evidence="1">
    <location>
        <begin position="286"/>
        <end position="306"/>
    </location>
</feature>
<feature type="transmembrane region" description="Helical" evidence="1">
    <location>
        <begin position="245"/>
        <end position="266"/>
    </location>
</feature>
<keyword evidence="1" id="KW-0472">Membrane</keyword>
<protein>
    <submittedName>
        <fullName evidence="2">Permease prefix domain 1-containing protein</fullName>
    </submittedName>
</protein>
<keyword evidence="1" id="KW-1133">Transmembrane helix</keyword>
<gene>
    <name evidence="2" type="ORF">AAE021_09490</name>
</gene>
<evidence type="ECO:0000313" key="2">
    <source>
        <dbReference type="EMBL" id="WZP14448.1"/>
    </source>
</evidence>
<feature type="transmembrane region" description="Helical" evidence="1">
    <location>
        <begin position="115"/>
        <end position="143"/>
    </location>
</feature>
<dbReference type="NCBIfam" id="NF038403">
    <property type="entry name" value="perm_prefix_1"/>
    <property type="match status" value="1"/>
</dbReference>
<dbReference type="InterPro" id="IPR047928">
    <property type="entry name" value="Perm_prefix_1"/>
</dbReference>
<accession>A0ABZ2ZTB5</accession>
<proteinExistence type="predicted"/>
<keyword evidence="3" id="KW-1185">Reference proteome</keyword>
<keyword evidence="1" id="KW-0812">Transmembrane</keyword>
<dbReference type="EMBL" id="CP151657">
    <property type="protein sequence ID" value="WZP14448.1"/>
    <property type="molecule type" value="Genomic_DNA"/>
</dbReference>
<feature type="transmembrane region" description="Helical" evidence="1">
    <location>
        <begin position="218"/>
        <end position="238"/>
    </location>
</feature>
<reference evidence="2 3" key="1">
    <citation type="submission" date="2024-04" db="EMBL/GenBank/DDBJ databases">
        <title>Arthrobacter sp. from Plains bison fecal sample.</title>
        <authorList>
            <person name="Ruzzini A."/>
        </authorList>
    </citation>
    <scope>NUCLEOTIDE SEQUENCE [LARGE SCALE GENOMIC DNA]</scope>
    <source>
        <strain evidence="2 3">EINP1</strain>
    </source>
</reference>
<sequence length="327" mass="35827">MNTLTDRYVAAALKSLPEQQRGDIDRELRASISDAVDARIEAGQAPADAENAVLTEFGDPQRLAAGYADRPLYLIGPDLYLDWWRVLKILLLIVVPLAFVATILVQMAADPANPVAAFAAAISGSLGSLVHVTFWVTLVFAILERTGARRRHPGLQQWRPEMLPQIHRSSGISLSDTIASVIVLAFFIGLLLWQRVGSLLYLEGEPVLVLQEQLWDFWLPYIIVLLALEAVFAVVLYVAGRWTYALAAVNAALALLFMVPVLWLLANGRVFDWSFLSNVGWGTDTAAWIGGATAAAVLIISLWDIADGFRKAWRSARPAAALQPSSR</sequence>
<feature type="transmembrane region" description="Helical" evidence="1">
    <location>
        <begin position="89"/>
        <end position="109"/>
    </location>
</feature>
<evidence type="ECO:0000313" key="3">
    <source>
        <dbReference type="Proteomes" id="UP001448858"/>
    </source>
</evidence>
<evidence type="ECO:0000256" key="1">
    <source>
        <dbReference type="SAM" id="Phobius"/>
    </source>
</evidence>
<dbReference type="Proteomes" id="UP001448858">
    <property type="component" value="Chromosome"/>
</dbReference>